<reference evidence="1" key="1">
    <citation type="submission" date="2021-08" db="EMBL/GenBank/DDBJ databases">
        <title>The first chromosome-level gecko genome reveals the dynamic sex chromosomes of Neotropical dwarf geckos (Sphaerodactylidae: Sphaerodactylus).</title>
        <authorList>
            <person name="Pinto B.J."/>
            <person name="Keating S.E."/>
            <person name="Gamble T."/>
        </authorList>
    </citation>
    <scope>NUCLEOTIDE SEQUENCE</scope>
    <source>
        <strain evidence="1">TG3544</strain>
    </source>
</reference>
<comment type="caution">
    <text evidence="1">The sequence shown here is derived from an EMBL/GenBank/DDBJ whole genome shotgun (WGS) entry which is preliminary data.</text>
</comment>
<dbReference type="EMBL" id="CM037628">
    <property type="protein sequence ID" value="KAH7997246.1"/>
    <property type="molecule type" value="Genomic_DNA"/>
</dbReference>
<keyword evidence="2" id="KW-1185">Reference proteome</keyword>
<organism evidence="1 2">
    <name type="scientific">Sphaerodactylus townsendi</name>
    <dbReference type="NCBI Taxonomy" id="933632"/>
    <lineage>
        <taxon>Eukaryota</taxon>
        <taxon>Metazoa</taxon>
        <taxon>Chordata</taxon>
        <taxon>Craniata</taxon>
        <taxon>Vertebrata</taxon>
        <taxon>Euteleostomi</taxon>
        <taxon>Lepidosauria</taxon>
        <taxon>Squamata</taxon>
        <taxon>Bifurcata</taxon>
        <taxon>Gekkota</taxon>
        <taxon>Sphaerodactylidae</taxon>
        <taxon>Sphaerodactylus</taxon>
    </lineage>
</organism>
<dbReference type="Proteomes" id="UP000827872">
    <property type="component" value="Linkage Group LG15"/>
</dbReference>
<gene>
    <name evidence="1" type="ORF">K3G42_014273</name>
</gene>
<protein>
    <submittedName>
        <fullName evidence="1">Uncharacterized protein</fullName>
    </submittedName>
</protein>
<sequence length="596" mass="63466">MAKGTRKQRILGQEEGITASAAFAHGGPPSSSCRPLAQRRLTLLMESGPPTPDPGGLCRDFSALAPESGPPSFEWLLGRLGAGGRRQRLLLALSCLPCLLLGLGLGSDTLFTVTPPLCCRDPNGTRVPVNDSDVCQDPRCQGWDYGGLPALTGNPVTEWSLVCSRGWAVPLEQLCFLLGFVAGALVLGHLADSVGRRGILLLALALGCPAGILAAFAASPSVFMLGRCLWGALLGGMQLALYLIRLELCCPPQRLPVAMAGDLLLVGGHFLLLGLALACGSWRILQGVMSAGLGLCLLYGCPGVFPESPRWLLATRRTAQAQEILVNLAHDSSTQESETQEALEELDNACRLPAAAQISLRALLGCRNIWKNILILGFTTFIAHAIRHCYQIAWGSSHGPRAEFYFSYLLSTGSAGLACLFLCLSVDRYGRRGILLLTTTLTGIASLILLGLEEYLNHAAVVTFSILGLFSSHAAGSLSIFFASEVIPTIIRGKGLGVILSLASLGGLSAPLLWLREQHGSFLQHIVLASFNILALLCLMLLPESKRKALPESLRDGELYRRPSLLRQAGAAESRAAEEAARRDDVPLLSTPNPSS</sequence>
<name>A0ACB8EX86_9SAUR</name>
<evidence type="ECO:0000313" key="1">
    <source>
        <dbReference type="EMBL" id="KAH7997246.1"/>
    </source>
</evidence>
<accession>A0ACB8EX86</accession>
<proteinExistence type="predicted"/>
<evidence type="ECO:0000313" key="2">
    <source>
        <dbReference type="Proteomes" id="UP000827872"/>
    </source>
</evidence>